<gene>
    <name evidence="1" type="ORF">B9N60_09895</name>
</gene>
<comment type="caution">
    <text evidence="1">The sequence shown here is derived from an EMBL/GenBank/DDBJ whole genome shotgun (WGS) entry which is preliminary data.</text>
</comment>
<dbReference type="EMBL" id="NDYQ01000020">
    <property type="protein sequence ID" value="OUT16108.1"/>
    <property type="molecule type" value="Genomic_DNA"/>
</dbReference>
<sequence length="155" mass="17335">MAKISDKTKEAIIAEYQLGASKKSLAFKYDVSIGAVFKICNGISQADAELVKQQVAINTALANENETKVKAFHEIVDEKTKHLIYFQNAALRNQKKADEMLEMSDRIADVEAHSRITARNKETVLGREADTVINNANVQSEQKIIIERKELKGDE</sequence>
<evidence type="ECO:0000313" key="1">
    <source>
        <dbReference type="EMBL" id="OUT16108.1"/>
    </source>
</evidence>
<reference evidence="1 2" key="1">
    <citation type="submission" date="2017-04" db="EMBL/GenBank/DDBJ databases">
        <title>Complete genome of Campylobacter concisus ATCC 33237T and draft genomes for an additional eight well characterized C. concisus strains.</title>
        <authorList>
            <person name="Cornelius A.J."/>
            <person name="Miller W.G."/>
            <person name="Lastovica A.J."/>
            <person name="On S.L."/>
            <person name="French N.P."/>
            <person name="Vandenberg O."/>
            <person name="Biggs P.J."/>
        </authorList>
    </citation>
    <scope>NUCLEOTIDE SEQUENCE [LARGE SCALE GENOMIC DNA]</scope>
    <source>
        <strain evidence="1 2">Lasto127.99</strain>
    </source>
</reference>
<proteinExistence type="predicted"/>
<protein>
    <submittedName>
        <fullName evidence="1">Uncharacterized protein</fullName>
    </submittedName>
</protein>
<dbReference type="RefSeq" id="WP_087582237.1">
    <property type="nucleotide sequence ID" value="NZ_CABMKX010000050.1"/>
</dbReference>
<dbReference type="Proteomes" id="UP000195893">
    <property type="component" value="Unassembled WGS sequence"/>
</dbReference>
<organism evidence="1 2">
    <name type="scientific">Campylobacter concisus</name>
    <dbReference type="NCBI Taxonomy" id="199"/>
    <lineage>
        <taxon>Bacteria</taxon>
        <taxon>Pseudomonadati</taxon>
        <taxon>Campylobacterota</taxon>
        <taxon>Epsilonproteobacteria</taxon>
        <taxon>Campylobacterales</taxon>
        <taxon>Campylobacteraceae</taxon>
        <taxon>Campylobacter</taxon>
    </lineage>
</organism>
<name>A0A1Y5N5L2_9BACT</name>
<evidence type="ECO:0000313" key="2">
    <source>
        <dbReference type="Proteomes" id="UP000195893"/>
    </source>
</evidence>
<dbReference type="AlphaFoldDB" id="A0A1Y5N5L2"/>
<accession>A0A1Y5N5L2</accession>